<gene>
    <name evidence="2" type="ORF">MCOR_8627</name>
</gene>
<dbReference type="EMBL" id="CACVKT020001604">
    <property type="protein sequence ID" value="CAC5369429.1"/>
    <property type="molecule type" value="Genomic_DNA"/>
</dbReference>
<dbReference type="Gene3D" id="3.10.10.10">
    <property type="entry name" value="HIV Type 1 Reverse Transcriptase, subunit A, domain 1"/>
    <property type="match status" value="1"/>
</dbReference>
<dbReference type="Pfam" id="PF00078">
    <property type="entry name" value="RVT_1"/>
    <property type="match status" value="1"/>
</dbReference>
<dbReference type="Proteomes" id="UP000507470">
    <property type="component" value="Unassembled WGS sequence"/>
</dbReference>
<feature type="domain" description="Reverse transcriptase" evidence="1">
    <location>
        <begin position="269"/>
        <end position="422"/>
    </location>
</feature>
<evidence type="ECO:0000259" key="1">
    <source>
        <dbReference type="PROSITE" id="PS50878"/>
    </source>
</evidence>
<dbReference type="PANTHER" id="PTHR24559:SF435">
    <property type="entry name" value="RIBONUCLEASE H"/>
    <property type="match status" value="1"/>
</dbReference>
<organism evidence="2 3">
    <name type="scientific">Mytilus coruscus</name>
    <name type="common">Sea mussel</name>
    <dbReference type="NCBI Taxonomy" id="42192"/>
    <lineage>
        <taxon>Eukaryota</taxon>
        <taxon>Metazoa</taxon>
        <taxon>Spiralia</taxon>
        <taxon>Lophotrochozoa</taxon>
        <taxon>Mollusca</taxon>
        <taxon>Bivalvia</taxon>
        <taxon>Autobranchia</taxon>
        <taxon>Pteriomorphia</taxon>
        <taxon>Mytilida</taxon>
        <taxon>Mytiloidea</taxon>
        <taxon>Mytilidae</taxon>
        <taxon>Mytilinae</taxon>
        <taxon>Mytilus</taxon>
    </lineage>
</organism>
<accession>A0A6J8AK28</accession>
<name>A0A6J8AK28_MYTCO</name>
<dbReference type="OrthoDB" id="116078at2759"/>
<dbReference type="SUPFAM" id="SSF56672">
    <property type="entry name" value="DNA/RNA polymerases"/>
    <property type="match status" value="1"/>
</dbReference>
<dbReference type="CDD" id="cd01647">
    <property type="entry name" value="RT_LTR"/>
    <property type="match status" value="1"/>
</dbReference>
<proteinExistence type="predicted"/>
<dbReference type="PROSITE" id="PS50878">
    <property type="entry name" value="RT_POL"/>
    <property type="match status" value="1"/>
</dbReference>
<reference evidence="2 3" key="1">
    <citation type="submission" date="2020-06" db="EMBL/GenBank/DDBJ databases">
        <authorList>
            <person name="Li R."/>
            <person name="Bekaert M."/>
        </authorList>
    </citation>
    <scope>NUCLEOTIDE SEQUENCE [LARGE SCALE GENOMIC DNA]</scope>
    <source>
        <strain evidence="3">wild</strain>
    </source>
</reference>
<dbReference type="InterPro" id="IPR053134">
    <property type="entry name" value="RNA-dir_DNA_polymerase"/>
</dbReference>
<dbReference type="InterPro" id="IPR000477">
    <property type="entry name" value="RT_dom"/>
</dbReference>
<dbReference type="AlphaFoldDB" id="A0A6J8AK28"/>
<dbReference type="PANTHER" id="PTHR24559">
    <property type="entry name" value="TRANSPOSON TY3-I GAG-POL POLYPROTEIN"/>
    <property type="match status" value="1"/>
</dbReference>
<protein>
    <submittedName>
        <fullName evidence="2">Transposon Ty3-I Gag-Pol polyprotein,Transposon Ty3-G Gag-Pol polyprotein</fullName>
    </submittedName>
</protein>
<dbReference type="InterPro" id="IPR043128">
    <property type="entry name" value="Rev_trsase/Diguanyl_cyclase"/>
</dbReference>
<sequence>MKGDKGPANIMLTENKIKLNNVVITCFKVGQSDPIRKVTLADNYVIPARSEVIVEVFIDRFDTDTKDNPTELLIEPHTQFTDRYPLRMASCLVDPSQTVTNKVRLLNPFNNEIEIVQNTVLGTAKEIEGSPIPLFNEEDSEENANFNSLRIKFANSKTSLGDRATNTDVVCCLSKSMPSDECSSGVLPPHLEKLYKEAANGRTNEEQNAIVSLFNTFSSAFSKSGTDLGLSHLTEHVIDTGNAKPVRQPPRKVPLAFINDEKNVVTQMLHQGIIQRSNSPWASPLQLVIKKSGKVRPCVDYRRVNVLTIPDAYPLARIQDCLDAVFGAKLFSTFDLISGYHQIHVRTQDIPKNAFVTKYGLYEFKTMPFGVCNGPATCQRLMELILQGPQWQICLVYLDDIIVFSQDFNEHVSRLNSVLKRL</sequence>
<dbReference type="InterPro" id="IPR043502">
    <property type="entry name" value="DNA/RNA_pol_sf"/>
</dbReference>
<evidence type="ECO:0000313" key="3">
    <source>
        <dbReference type="Proteomes" id="UP000507470"/>
    </source>
</evidence>
<dbReference type="Gene3D" id="3.30.70.270">
    <property type="match status" value="1"/>
</dbReference>
<keyword evidence="3" id="KW-1185">Reference proteome</keyword>
<evidence type="ECO:0000313" key="2">
    <source>
        <dbReference type="EMBL" id="CAC5369429.1"/>
    </source>
</evidence>